<evidence type="ECO:0008006" key="5">
    <source>
        <dbReference type="Google" id="ProtNLM"/>
    </source>
</evidence>
<protein>
    <recommendedName>
        <fullName evidence="5">Translation initiation factor IF-2</fullName>
    </recommendedName>
</protein>
<reference evidence="3 4" key="1">
    <citation type="submission" date="2023-03" db="EMBL/GenBank/DDBJ databases">
        <authorList>
            <person name="Mo P."/>
        </authorList>
    </citation>
    <scope>NUCLEOTIDE SEQUENCE [LARGE SCALE GENOMIC DNA]</scope>
    <source>
        <strain evidence="3 4">HUAS 5</strain>
    </source>
</reference>
<feature type="region of interest" description="Disordered" evidence="1">
    <location>
        <begin position="103"/>
        <end position="129"/>
    </location>
</feature>
<feature type="compositionally biased region" description="Low complexity" evidence="1">
    <location>
        <begin position="304"/>
        <end position="319"/>
    </location>
</feature>
<evidence type="ECO:0000256" key="1">
    <source>
        <dbReference type="SAM" id="MobiDB-lite"/>
    </source>
</evidence>
<proteinExistence type="predicted"/>
<keyword evidence="4" id="KW-1185">Reference proteome</keyword>
<accession>A0ABY8K2Y4</accession>
<keyword evidence="2" id="KW-0812">Transmembrane</keyword>
<feature type="region of interest" description="Disordered" evidence="1">
    <location>
        <begin position="162"/>
        <end position="338"/>
    </location>
</feature>
<evidence type="ECO:0000313" key="3">
    <source>
        <dbReference type="EMBL" id="WGD42619.1"/>
    </source>
</evidence>
<keyword evidence="2" id="KW-0472">Membrane</keyword>
<dbReference type="Proteomes" id="UP001216440">
    <property type="component" value="Chromosome"/>
</dbReference>
<evidence type="ECO:0000313" key="4">
    <source>
        <dbReference type="Proteomes" id="UP001216440"/>
    </source>
</evidence>
<feature type="compositionally biased region" description="Low complexity" evidence="1">
    <location>
        <begin position="51"/>
        <end position="66"/>
    </location>
</feature>
<gene>
    <name evidence="3" type="ORF">PYS65_22125</name>
</gene>
<dbReference type="EMBL" id="CP121682">
    <property type="protein sequence ID" value="WGD42619.1"/>
    <property type="molecule type" value="Genomic_DNA"/>
</dbReference>
<organism evidence="3 4">
    <name type="scientific">Streptomyces cathayae</name>
    <dbReference type="NCBI Taxonomy" id="3031124"/>
    <lineage>
        <taxon>Bacteria</taxon>
        <taxon>Bacillati</taxon>
        <taxon>Actinomycetota</taxon>
        <taxon>Actinomycetes</taxon>
        <taxon>Kitasatosporales</taxon>
        <taxon>Streptomycetaceae</taxon>
        <taxon>Streptomyces</taxon>
    </lineage>
</organism>
<feature type="compositionally biased region" description="Low complexity" evidence="1">
    <location>
        <begin position="244"/>
        <end position="283"/>
    </location>
</feature>
<keyword evidence="2" id="KW-1133">Transmembrane helix</keyword>
<feature type="region of interest" description="Disordered" evidence="1">
    <location>
        <begin position="1"/>
        <end position="85"/>
    </location>
</feature>
<name>A0ABY8K2Y4_9ACTN</name>
<feature type="transmembrane region" description="Helical" evidence="2">
    <location>
        <begin position="139"/>
        <end position="159"/>
    </location>
</feature>
<feature type="compositionally biased region" description="Acidic residues" evidence="1">
    <location>
        <begin position="67"/>
        <end position="78"/>
    </location>
</feature>
<dbReference type="RefSeq" id="WP_279335673.1">
    <property type="nucleotide sequence ID" value="NZ_CP121682.1"/>
</dbReference>
<sequence length="338" mass="33234">MTRPTVGTPAADGTRGMPVQRGPEGMLHDPWQEDAPATAVLPPVPFPAPAAPADDVPDDAPAGTAADADDAPDTDGTDDSAGRTHDPHEVTIQLDAVQIGDGVLLGTPNRSGGGAVHEPSDGPVFVDESGRRGRRYRRIGLAVGLACAAYAVVIVATLLSGNSDAPWVPVPDQEQGQPAEKVETSPRPAEPDASPDTVTAPDPGTEPTAGAPDPVTPPEAGLPAGGGAAARDGAVEPAAPSPTPSTGTTPKPGTGASSSAPAEPPAGAEPTATPAPSGGTSTAPAPPPAEEDPGGEEPVGVDNRAQAPADRPAVAAESPAAPPAPSTDHAVPSPEHVL</sequence>
<evidence type="ECO:0000256" key="2">
    <source>
        <dbReference type="SAM" id="Phobius"/>
    </source>
</evidence>